<evidence type="ECO:0000313" key="3">
    <source>
        <dbReference type="EMBL" id="GAJ22751.1"/>
    </source>
</evidence>
<feature type="non-terminal residue" evidence="3">
    <location>
        <position position="1"/>
    </location>
</feature>
<organism evidence="3">
    <name type="scientific">marine sediment metagenome</name>
    <dbReference type="NCBI Taxonomy" id="412755"/>
    <lineage>
        <taxon>unclassified sequences</taxon>
        <taxon>metagenomes</taxon>
        <taxon>ecological metagenomes</taxon>
    </lineage>
</organism>
<dbReference type="GO" id="GO:0006979">
    <property type="term" value="P:response to oxidative stress"/>
    <property type="evidence" value="ECO:0007669"/>
    <property type="project" value="TreeGrafter"/>
</dbReference>
<dbReference type="EMBL" id="BARW01037108">
    <property type="protein sequence ID" value="GAJ22751.1"/>
    <property type="molecule type" value="Genomic_DNA"/>
</dbReference>
<sequence>VLKTAEPGAVFLLNSHYSADEVWDHLPYSIQQTIIDKKLRFFVIDAYKIAKEVGLGARINTIMQVCFFSLSKVIPIEGATKAIKHYIEKTYGKKGKKIVNFMPLN</sequence>
<dbReference type="PANTHER" id="PTHR32154:SF0">
    <property type="entry name" value="PYRUVATE-FLAVODOXIN OXIDOREDUCTASE-RELATED"/>
    <property type="match status" value="1"/>
</dbReference>
<protein>
    <recommendedName>
        <fullName evidence="2">Pyruvate/ketoisovalerate oxidoreductase catalytic domain-containing protein</fullName>
    </recommendedName>
</protein>
<dbReference type="Pfam" id="PF01558">
    <property type="entry name" value="POR"/>
    <property type="match status" value="1"/>
</dbReference>
<comment type="caution">
    <text evidence="3">The sequence shown here is derived from an EMBL/GenBank/DDBJ whole genome shotgun (WGS) entry which is preliminary data.</text>
</comment>
<dbReference type="InterPro" id="IPR050722">
    <property type="entry name" value="Pyruvate:ferred/Flavod_OxRd"/>
</dbReference>
<dbReference type="PANTHER" id="PTHR32154">
    <property type="entry name" value="PYRUVATE-FLAVODOXIN OXIDOREDUCTASE-RELATED"/>
    <property type="match status" value="1"/>
</dbReference>
<gene>
    <name evidence="3" type="ORF">S12H4_57390</name>
</gene>
<dbReference type="InterPro" id="IPR002869">
    <property type="entry name" value="Pyrv_flavodox_OxRed_cen"/>
</dbReference>
<dbReference type="GO" id="GO:0016903">
    <property type="term" value="F:oxidoreductase activity, acting on the aldehyde or oxo group of donors"/>
    <property type="evidence" value="ECO:0007669"/>
    <property type="project" value="InterPro"/>
</dbReference>
<dbReference type="AlphaFoldDB" id="X1VWC2"/>
<name>X1VWC2_9ZZZZ</name>
<keyword evidence="1" id="KW-0560">Oxidoreductase</keyword>
<dbReference type="SUPFAM" id="SSF53323">
    <property type="entry name" value="Pyruvate-ferredoxin oxidoreductase, PFOR, domain III"/>
    <property type="match status" value="1"/>
</dbReference>
<evidence type="ECO:0000259" key="2">
    <source>
        <dbReference type="Pfam" id="PF01558"/>
    </source>
</evidence>
<dbReference type="Gene3D" id="3.40.920.10">
    <property type="entry name" value="Pyruvate-ferredoxin oxidoreductase, PFOR, domain III"/>
    <property type="match status" value="1"/>
</dbReference>
<reference evidence="3" key="1">
    <citation type="journal article" date="2014" name="Front. Microbiol.">
        <title>High frequency of phylogenetically diverse reductive dehalogenase-homologous genes in deep subseafloor sedimentary metagenomes.</title>
        <authorList>
            <person name="Kawai M."/>
            <person name="Futagami T."/>
            <person name="Toyoda A."/>
            <person name="Takaki Y."/>
            <person name="Nishi S."/>
            <person name="Hori S."/>
            <person name="Arai W."/>
            <person name="Tsubouchi T."/>
            <person name="Morono Y."/>
            <person name="Uchiyama I."/>
            <person name="Ito T."/>
            <person name="Fujiyama A."/>
            <person name="Inagaki F."/>
            <person name="Takami H."/>
        </authorList>
    </citation>
    <scope>NUCLEOTIDE SEQUENCE</scope>
    <source>
        <strain evidence="3">Expedition CK06-06</strain>
    </source>
</reference>
<evidence type="ECO:0000256" key="1">
    <source>
        <dbReference type="ARBA" id="ARBA00023002"/>
    </source>
</evidence>
<proteinExistence type="predicted"/>
<feature type="domain" description="Pyruvate/ketoisovalerate oxidoreductase catalytic" evidence="2">
    <location>
        <begin position="2"/>
        <end position="91"/>
    </location>
</feature>
<dbReference type="InterPro" id="IPR019752">
    <property type="entry name" value="Pyrv/ketoisovalerate_OxRed_cat"/>
</dbReference>
<accession>X1VWC2</accession>